<dbReference type="Proteomes" id="UP000041254">
    <property type="component" value="Unassembled WGS sequence"/>
</dbReference>
<evidence type="ECO:0000256" key="2">
    <source>
        <dbReference type="SAM" id="Phobius"/>
    </source>
</evidence>
<protein>
    <submittedName>
        <fullName evidence="3">Uncharacterized protein</fullName>
    </submittedName>
</protein>
<keyword evidence="2" id="KW-0812">Transmembrane</keyword>
<reference evidence="3 4" key="1">
    <citation type="submission" date="2014-11" db="EMBL/GenBank/DDBJ databases">
        <authorList>
            <person name="Zhu J."/>
            <person name="Qi W."/>
            <person name="Song R."/>
        </authorList>
    </citation>
    <scope>NUCLEOTIDE SEQUENCE [LARGE SCALE GENOMIC DNA]</scope>
</reference>
<accession>A0A0G4GGQ1</accession>
<gene>
    <name evidence="3" type="ORF">Vbra_826</name>
</gene>
<feature type="compositionally biased region" description="Low complexity" evidence="1">
    <location>
        <begin position="79"/>
        <end position="91"/>
    </location>
</feature>
<organism evidence="3 4">
    <name type="scientific">Vitrella brassicaformis (strain CCMP3155)</name>
    <dbReference type="NCBI Taxonomy" id="1169540"/>
    <lineage>
        <taxon>Eukaryota</taxon>
        <taxon>Sar</taxon>
        <taxon>Alveolata</taxon>
        <taxon>Colpodellida</taxon>
        <taxon>Vitrellaceae</taxon>
        <taxon>Vitrella</taxon>
    </lineage>
</organism>
<evidence type="ECO:0000256" key="1">
    <source>
        <dbReference type="SAM" id="MobiDB-lite"/>
    </source>
</evidence>
<keyword evidence="4" id="KW-1185">Reference proteome</keyword>
<feature type="region of interest" description="Disordered" evidence="1">
    <location>
        <begin position="23"/>
        <end position="43"/>
    </location>
</feature>
<evidence type="ECO:0000313" key="3">
    <source>
        <dbReference type="EMBL" id="CEM28802.1"/>
    </source>
</evidence>
<proteinExistence type="predicted"/>
<feature type="region of interest" description="Disordered" evidence="1">
    <location>
        <begin position="79"/>
        <end position="104"/>
    </location>
</feature>
<keyword evidence="2" id="KW-1133">Transmembrane helix</keyword>
<dbReference type="InParanoid" id="A0A0G4GGQ1"/>
<dbReference type="VEuPathDB" id="CryptoDB:Vbra_826"/>
<sequence>MPICVSYAYCSRGDTRVEGAGQMVTPQSSGVPAAGSPQRDGSLRHDTTRIAQWWNGIKLIWKIVFTAVIFLAAVMGSWPSSPSLASPTATSENSAQVMRPPRPPLPLRPATWLAQIGKPSNVTRLTWPACR</sequence>
<feature type="transmembrane region" description="Helical" evidence="2">
    <location>
        <begin position="59"/>
        <end position="78"/>
    </location>
</feature>
<evidence type="ECO:0000313" key="4">
    <source>
        <dbReference type="Proteomes" id="UP000041254"/>
    </source>
</evidence>
<keyword evidence="2" id="KW-0472">Membrane</keyword>
<dbReference type="EMBL" id="CDMY01000659">
    <property type="protein sequence ID" value="CEM28802.1"/>
    <property type="molecule type" value="Genomic_DNA"/>
</dbReference>
<name>A0A0G4GGQ1_VITBC</name>
<dbReference type="AlphaFoldDB" id="A0A0G4GGQ1"/>